<dbReference type="Proteomes" id="UP001189429">
    <property type="component" value="Unassembled WGS sequence"/>
</dbReference>
<feature type="compositionally biased region" description="Basic and acidic residues" evidence="1">
    <location>
        <begin position="1060"/>
        <end position="1070"/>
    </location>
</feature>
<evidence type="ECO:0000256" key="1">
    <source>
        <dbReference type="SAM" id="MobiDB-lite"/>
    </source>
</evidence>
<feature type="region of interest" description="Disordered" evidence="1">
    <location>
        <begin position="1041"/>
        <end position="1070"/>
    </location>
</feature>
<feature type="compositionally biased region" description="Basic and acidic residues" evidence="1">
    <location>
        <begin position="132"/>
        <end position="147"/>
    </location>
</feature>
<comment type="caution">
    <text evidence="2">The sequence shown here is derived from an EMBL/GenBank/DDBJ whole genome shotgun (WGS) entry which is preliminary data.</text>
</comment>
<feature type="compositionally biased region" description="Basic and acidic residues" evidence="1">
    <location>
        <begin position="979"/>
        <end position="992"/>
    </location>
</feature>
<dbReference type="EMBL" id="CAUYUJ010022204">
    <property type="protein sequence ID" value="CAK0909479.1"/>
    <property type="molecule type" value="Genomic_DNA"/>
</dbReference>
<feature type="region of interest" description="Disordered" evidence="1">
    <location>
        <begin position="955"/>
        <end position="1000"/>
    </location>
</feature>
<feature type="region of interest" description="Disordered" evidence="1">
    <location>
        <begin position="686"/>
        <end position="712"/>
    </location>
</feature>
<feature type="compositionally biased region" description="Basic and acidic residues" evidence="1">
    <location>
        <begin position="849"/>
        <end position="863"/>
    </location>
</feature>
<sequence length="1070" mass="109836">MIAKYSDAEYQPGLAGKVTNVLIELGWGIQDLLALLEPKSEQLLMIVVDIVMVAVYREEDDDVEEQPVEIVAEQVELPNSLAEVPYGYDRGHGGSDVDKVGLALASGSAAGAGGQAYDAGLYISSIAEAPGGRDDRGHGGSDVDKADPGQAYDAGPCGSSIAEALGGRDDRGHGGSDIDKARPAMASGSAAGAGAGVQQRRRPRQIRRPVSGGGRVGDVPTLGSSTSSTWQACGHAAAAGRACPGQAYDAGRYDSSIAEAPGGRDDHGHSGSDVYKVRPAMASGSAAGAGAGVQQRRRPRQDRRPVSGGGRVGEVPTLGSSTSAARQARGDAAAASKADPGQAYDAGLYGSSIAEAPGGRDDRGHGGSDIDKVRPAMASGSAAGAGAGVQQRRRPRQIRHPVSGGGRVGEVPTLGSSTSSVWQACGHAAAASRAYPGQAYDAGRYDSSIAEAPGGRDDRGRSGSDVYKVFEGSPDGHADNSLDGRLVVGTDGCSRSSIEKVPDCCAYGCSGIRSDEVADSSADCADISADKVSTCRADGRSDSTVTEVTDGCAYGYPEGRGDRVSTHRVDRRADDGIVRVFDGQASVRRAGSRDDSGLAEAPGGYDDGHVGGNVGGVSQCCADSRGDISIDGWPDGYVRGRADGIADKVSGRCADGSPDTLPDEACCGPSSGLASNSTDGVCTRDAGGRADSSVTEGTDDCAGSDPDSRGDKVSACWVDGRADRGVVKVCNDPAVGHADRNVGRASMRRAGGRDDNVLVEASDGHDDSRAGGSIGGTPDSCADSRADVGIDEGFDGYGDGHADCVADGVPACCADGGSDVSPRPATRHYGSQQHRPHGGDDVYGGAEGAGHEDPDEHKYRDGDVCDGELHDDECDGLEGADHGDHSKHEYRHYGECDSEQRPPLRGMTPSRAGARLAPSLWFRKAEPAAGQDQRRAAPNGAAIVAKVEKGVGVERAGQDTALEQDPLPNFGGAEPAQRQQDRERYQEGEKLRHQSGPQRSWWQEALVLGGALGGPREALVEAARAPSASLLDGVHDGLEAPAEATRAFADDGPHSSPAKAAREAPEKTEM</sequence>
<name>A0ABN9YAL6_9DINO</name>
<feature type="compositionally biased region" description="Acidic residues" evidence="1">
    <location>
        <begin position="864"/>
        <end position="878"/>
    </location>
</feature>
<feature type="compositionally biased region" description="Low complexity" evidence="1">
    <location>
        <begin position="323"/>
        <end position="343"/>
    </location>
</feature>
<proteinExistence type="predicted"/>
<feature type="compositionally biased region" description="Low complexity" evidence="1">
    <location>
        <begin position="283"/>
        <end position="294"/>
    </location>
</feature>
<feature type="compositionally biased region" description="Basic and acidic residues" evidence="1">
    <location>
        <begin position="879"/>
        <end position="902"/>
    </location>
</feature>
<feature type="region of interest" description="Disordered" evidence="1">
    <location>
        <begin position="747"/>
        <end position="787"/>
    </location>
</feature>
<feature type="region of interest" description="Disordered" evidence="1">
    <location>
        <begin position="132"/>
        <end position="228"/>
    </location>
</feature>
<evidence type="ECO:0000313" key="3">
    <source>
        <dbReference type="Proteomes" id="UP001189429"/>
    </source>
</evidence>
<feature type="compositionally biased region" description="Basic and acidic residues" evidence="1">
    <location>
        <begin position="166"/>
        <end position="182"/>
    </location>
</feature>
<accession>A0ABN9YAL6</accession>
<feature type="compositionally biased region" description="Low complexity" evidence="1">
    <location>
        <begin position="378"/>
        <end position="390"/>
    </location>
</feature>
<feature type="non-terminal residue" evidence="2">
    <location>
        <position position="1070"/>
    </location>
</feature>
<feature type="region of interest" description="Disordered" evidence="1">
    <location>
        <begin position="589"/>
        <end position="610"/>
    </location>
</feature>
<feature type="compositionally biased region" description="Basic and acidic residues" evidence="1">
    <location>
        <begin position="358"/>
        <end position="374"/>
    </location>
</feature>
<evidence type="ECO:0000313" key="2">
    <source>
        <dbReference type="EMBL" id="CAK0909479.1"/>
    </source>
</evidence>
<evidence type="ECO:0008006" key="4">
    <source>
        <dbReference type="Google" id="ProtNLM"/>
    </source>
</evidence>
<protein>
    <recommendedName>
        <fullName evidence="4">Subtilisin</fullName>
    </recommendedName>
</protein>
<organism evidence="2 3">
    <name type="scientific">Prorocentrum cordatum</name>
    <dbReference type="NCBI Taxonomy" id="2364126"/>
    <lineage>
        <taxon>Eukaryota</taxon>
        <taxon>Sar</taxon>
        <taxon>Alveolata</taxon>
        <taxon>Dinophyceae</taxon>
        <taxon>Prorocentrales</taxon>
        <taxon>Prorocentraceae</taxon>
        <taxon>Prorocentrum</taxon>
    </lineage>
</organism>
<gene>
    <name evidence="2" type="ORF">PCOR1329_LOCUS83887</name>
</gene>
<reference evidence="2" key="1">
    <citation type="submission" date="2023-10" db="EMBL/GenBank/DDBJ databases">
        <authorList>
            <person name="Chen Y."/>
            <person name="Shah S."/>
            <person name="Dougan E. K."/>
            <person name="Thang M."/>
            <person name="Chan C."/>
        </authorList>
    </citation>
    <scope>NUCLEOTIDE SEQUENCE [LARGE SCALE GENOMIC DNA]</scope>
</reference>
<feature type="compositionally biased region" description="Basic and acidic residues" evidence="1">
    <location>
        <begin position="751"/>
        <end position="769"/>
    </location>
</feature>
<keyword evidence="3" id="KW-1185">Reference proteome</keyword>
<feature type="region of interest" description="Disordered" evidence="1">
    <location>
        <begin position="256"/>
        <end position="275"/>
    </location>
</feature>
<feature type="region of interest" description="Disordered" evidence="1">
    <location>
        <begin position="283"/>
        <end position="416"/>
    </location>
</feature>
<feature type="compositionally biased region" description="Low complexity" evidence="1">
    <location>
        <begin position="183"/>
        <end position="198"/>
    </location>
</feature>
<feature type="region of interest" description="Disordered" evidence="1">
    <location>
        <begin position="815"/>
        <end position="911"/>
    </location>
</feature>